<comment type="caution">
    <text evidence="1">The sequence shown here is derived from an EMBL/GenBank/DDBJ whole genome shotgun (WGS) entry which is preliminary data.</text>
</comment>
<reference evidence="1 2" key="1">
    <citation type="submission" date="2018-12" db="EMBL/GenBank/DDBJ databases">
        <title>Flavobacterium sp. nov., isolated from glacier ice.</title>
        <authorList>
            <person name="Liu Q."/>
            <person name="Xin Y.-H."/>
        </authorList>
    </citation>
    <scope>NUCLEOTIDE SEQUENCE [LARGE SCALE GENOMIC DNA]</scope>
    <source>
        <strain evidence="1 2">RB1N8</strain>
    </source>
</reference>
<accession>A0A3S0PTQ6</accession>
<evidence type="ECO:0000313" key="1">
    <source>
        <dbReference type="EMBL" id="RTZ02077.1"/>
    </source>
</evidence>
<dbReference type="EMBL" id="RYDJ01000020">
    <property type="protein sequence ID" value="RTZ02077.1"/>
    <property type="molecule type" value="Genomic_DNA"/>
</dbReference>
<name>A0A3S0PTQ6_9FLAO</name>
<evidence type="ECO:0000313" key="2">
    <source>
        <dbReference type="Proteomes" id="UP000280825"/>
    </source>
</evidence>
<organism evidence="1 2">
    <name type="scientific">Flavobacterium bomense</name>
    <dbReference type="NCBI Taxonomy" id="2497483"/>
    <lineage>
        <taxon>Bacteria</taxon>
        <taxon>Pseudomonadati</taxon>
        <taxon>Bacteroidota</taxon>
        <taxon>Flavobacteriia</taxon>
        <taxon>Flavobacteriales</taxon>
        <taxon>Flavobacteriaceae</taxon>
        <taxon>Flavobacterium</taxon>
    </lineage>
</organism>
<proteinExistence type="predicted"/>
<dbReference type="AlphaFoldDB" id="A0A3S0PTQ6"/>
<protein>
    <submittedName>
        <fullName evidence="1">Uncharacterized protein</fullName>
    </submittedName>
</protein>
<dbReference type="Proteomes" id="UP000280825">
    <property type="component" value="Unassembled WGS sequence"/>
</dbReference>
<sequence>MDVKILKIDGNVLVNAKISDSKLLKVNLPSVADGWRFNFNKHSKKKGFETYILVSEETSEKIEGCLIFEMKEKIEPYMAYVEIAPHNKGTIKEYDNVAGCLIAYACRLSFVKGEGDFEGYLAFDVFEEHKEEEIKLMAVYSKKYNAFKVGDTSMIIPPEGGQKLIDEFLNE</sequence>
<dbReference type="RefSeq" id="WP_126463460.1">
    <property type="nucleotide sequence ID" value="NZ_RYDJ01000020.1"/>
</dbReference>
<gene>
    <name evidence="1" type="ORF">EKL98_14180</name>
</gene>
<keyword evidence="2" id="KW-1185">Reference proteome</keyword>